<dbReference type="EMBL" id="CM045766">
    <property type="protein sequence ID" value="KAI8002867.1"/>
    <property type="molecule type" value="Genomic_DNA"/>
</dbReference>
<gene>
    <name evidence="1" type="ORF">LOK49_LG08G00138</name>
</gene>
<organism evidence="1 2">
    <name type="scientific">Camellia lanceoleosa</name>
    <dbReference type="NCBI Taxonomy" id="1840588"/>
    <lineage>
        <taxon>Eukaryota</taxon>
        <taxon>Viridiplantae</taxon>
        <taxon>Streptophyta</taxon>
        <taxon>Embryophyta</taxon>
        <taxon>Tracheophyta</taxon>
        <taxon>Spermatophyta</taxon>
        <taxon>Magnoliopsida</taxon>
        <taxon>eudicotyledons</taxon>
        <taxon>Gunneridae</taxon>
        <taxon>Pentapetalae</taxon>
        <taxon>asterids</taxon>
        <taxon>Ericales</taxon>
        <taxon>Theaceae</taxon>
        <taxon>Camellia</taxon>
    </lineage>
</organism>
<dbReference type="Proteomes" id="UP001060215">
    <property type="component" value="Chromosome 9"/>
</dbReference>
<evidence type="ECO:0000313" key="2">
    <source>
        <dbReference type="Proteomes" id="UP001060215"/>
    </source>
</evidence>
<evidence type="ECO:0000313" key="1">
    <source>
        <dbReference type="EMBL" id="KAI8002867.1"/>
    </source>
</evidence>
<keyword evidence="2" id="KW-1185">Reference proteome</keyword>
<protein>
    <submittedName>
        <fullName evidence="1">Potassium transporter 4</fullName>
    </submittedName>
</protein>
<reference evidence="1 2" key="1">
    <citation type="journal article" date="2022" name="Plant J.">
        <title>Chromosome-level genome of Camellia lanceoleosa provides a valuable resource for understanding genome evolution and self-incompatibility.</title>
        <authorList>
            <person name="Gong W."/>
            <person name="Xiao S."/>
            <person name="Wang L."/>
            <person name="Liao Z."/>
            <person name="Chang Y."/>
            <person name="Mo W."/>
            <person name="Hu G."/>
            <person name="Li W."/>
            <person name="Zhao G."/>
            <person name="Zhu H."/>
            <person name="Hu X."/>
            <person name="Ji K."/>
            <person name="Xiang X."/>
            <person name="Song Q."/>
            <person name="Yuan D."/>
            <person name="Jin S."/>
            <person name="Zhang L."/>
        </authorList>
    </citation>
    <scope>NUCLEOTIDE SEQUENCE [LARGE SCALE GENOMIC DNA]</scope>
    <source>
        <strain evidence="1">SQ_2022a</strain>
    </source>
</reference>
<sequence>MEAVIEPTLSSSDRESASFDGRMAVISTRTIQLSLCLIVSEQEDCGAFNSIQSSKSLTLHSLRSSYDDENPQMKRRQVRFHLPLNPGMDPLVKEELLDLIQAKEVGVAYIIGHSYVKARRSSLFLNKLVIDFGYSFLRKNCRGPGA</sequence>
<proteinExistence type="predicted"/>
<comment type="caution">
    <text evidence="1">The sequence shown here is derived from an EMBL/GenBank/DDBJ whole genome shotgun (WGS) entry which is preliminary data.</text>
</comment>
<name>A0ACC0GNT4_9ERIC</name>
<accession>A0ACC0GNT4</accession>